<dbReference type="InterPro" id="IPR011009">
    <property type="entry name" value="Kinase-like_dom_sf"/>
</dbReference>
<feature type="region of interest" description="Disordered" evidence="9">
    <location>
        <begin position="18"/>
        <end position="135"/>
    </location>
</feature>
<dbReference type="Gene3D" id="1.10.510.10">
    <property type="entry name" value="Transferase(Phosphotransferase) domain 1"/>
    <property type="match status" value="1"/>
</dbReference>
<evidence type="ECO:0000313" key="13">
    <source>
        <dbReference type="Proteomes" id="UP000747110"/>
    </source>
</evidence>
<feature type="region of interest" description="Disordered" evidence="9">
    <location>
        <begin position="254"/>
        <end position="363"/>
    </location>
</feature>
<keyword evidence="4" id="KW-0418">Kinase</keyword>
<dbReference type="Pfam" id="PF00069">
    <property type="entry name" value="Pkinase"/>
    <property type="match status" value="1"/>
</dbReference>
<dbReference type="InterPro" id="IPR008271">
    <property type="entry name" value="Ser/Thr_kinase_AS"/>
</dbReference>
<evidence type="ECO:0000256" key="2">
    <source>
        <dbReference type="ARBA" id="ARBA00022679"/>
    </source>
</evidence>
<feature type="compositionally biased region" description="Low complexity" evidence="9">
    <location>
        <begin position="270"/>
        <end position="280"/>
    </location>
</feature>
<keyword evidence="2" id="KW-0808">Transferase</keyword>
<dbReference type="EMBL" id="BNCQ01000032">
    <property type="protein sequence ID" value="GIM09721.1"/>
    <property type="molecule type" value="Genomic_DNA"/>
</dbReference>
<protein>
    <recommendedName>
        <fullName evidence="10">Protein kinase domain-containing protein</fullName>
    </recommendedName>
</protein>
<evidence type="ECO:0000256" key="9">
    <source>
        <dbReference type="SAM" id="MobiDB-lite"/>
    </source>
</evidence>
<proteinExistence type="predicted"/>
<dbReference type="EMBL" id="BNCP01000001">
    <property type="protein sequence ID" value="GIL69429.1"/>
    <property type="molecule type" value="Genomic_DNA"/>
</dbReference>
<feature type="compositionally biased region" description="Polar residues" evidence="9">
    <location>
        <begin position="340"/>
        <end position="353"/>
    </location>
</feature>
<dbReference type="Proteomes" id="UP000747110">
    <property type="component" value="Unassembled WGS sequence"/>
</dbReference>
<dbReference type="PANTHER" id="PTHR24350">
    <property type="entry name" value="SERINE/THREONINE-PROTEIN KINASE IAL-RELATED"/>
    <property type="match status" value="1"/>
</dbReference>
<dbReference type="OrthoDB" id="377346at2759"/>
<feature type="compositionally biased region" description="Low complexity" evidence="9">
    <location>
        <begin position="323"/>
        <end position="339"/>
    </location>
</feature>
<evidence type="ECO:0000313" key="11">
    <source>
        <dbReference type="EMBL" id="GIL69429.1"/>
    </source>
</evidence>
<dbReference type="GO" id="GO:0005524">
    <property type="term" value="F:ATP binding"/>
    <property type="evidence" value="ECO:0007669"/>
    <property type="project" value="UniProtKB-KW"/>
</dbReference>
<gene>
    <name evidence="11" type="ORF">Vretifemale_360</name>
    <name evidence="12" type="ORF">Vretimale_13537</name>
</gene>
<feature type="active site" description="Proton acceptor" evidence="6">
    <location>
        <position position="516"/>
    </location>
</feature>
<sequence length="762" mass="83645">MLTKGLRKFKDRIFSASRKEESFSGTDYSEGPESPSANSPRKFSSIKSKNSSYGERTYPELVASSSMRSNASTGQGHIVTLKESPILTDHNQSPNGTAALPPVQISSSQNSFTTKSPQAPNLATMFNPSSGRRRSTPAALDMALRSAEGKVSVEQLLQPGQNKLVFGNYFAGTSAAARDQAAAVAAAERQRAKAVGTASATAVGPHTGLRPPPIQPPGPTIPAYKAPPLQAISLHSNDPGMATVPEDVAMDDVEPQQAAPSTSRKHAIDSVSSTSSGPHSPRGGAAHKVHLAPHQPQSMPLLHPPQLPHPLQHPPQTPQGSALLHLQQPPYSQQLQQQPSTGTQHIPTNQQQPVAGEDAASSSNRMMANKLVSLSPQLPAAMQRKNWSLVDYNIVRKMYTGYASTVYQAMCKKSLEMVALKVYHMQNLCELNHYQVFREVRVHSSLQHENVIHLYAAFQEGTDVILVQEYAEGGDLYRLLHKNGGRLSERQAVEMVLHPFLLALHYLHTRGIMHRDIKPENVLFTEQKVLKLADFGLAIDLNEERAVTRAGTLDYMAPEVLRCPPKNLPQENKNNPYLHYNNSVDAWAVGVFAYELIVGFPPFAGETQLDSVDRIMHSVPEFPGKVSEFAKDFICQCLRKHPGDRPTVMELLHHPWIRTFRRRTSMRITTMPRRRSSVMYNPGSLSHAPAVSQEPYTPPQEAAEEGLDGAGPMETDVNEMTPEQIEQMIVKLQVAKAQALAKSESARPNGDVVMQAVHPLQI</sequence>
<dbReference type="AlphaFoldDB" id="A0A8J4FF39"/>
<name>A0A8J4FF39_9CHLO</name>
<feature type="domain" description="Protein kinase" evidence="10">
    <location>
        <begin position="392"/>
        <end position="657"/>
    </location>
</feature>
<evidence type="ECO:0000256" key="1">
    <source>
        <dbReference type="ARBA" id="ARBA00022527"/>
    </source>
</evidence>
<feature type="compositionally biased region" description="Polar residues" evidence="9">
    <location>
        <begin position="35"/>
        <end position="54"/>
    </location>
</feature>
<reference evidence="11" key="1">
    <citation type="journal article" date="2021" name="Proc. Natl. Acad. Sci. U.S.A.">
        <title>Three genomes in the algal genus Volvox reveal the fate of a haploid sex-determining region after a transition to homothallism.</title>
        <authorList>
            <person name="Yamamoto K."/>
            <person name="Hamaji T."/>
            <person name="Kawai-Toyooka H."/>
            <person name="Matsuzaki R."/>
            <person name="Takahashi F."/>
            <person name="Nishimura Y."/>
            <person name="Kawachi M."/>
            <person name="Noguchi H."/>
            <person name="Minakuchi Y."/>
            <person name="Umen J.G."/>
            <person name="Toyoda A."/>
            <person name="Nozaki H."/>
        </authorList>
    </citation>
    <scope>NUCLEOTIDE SEQUENCE</scope>
    <source>
        <strain evidence="12">NIES-3785</strain>
        <strain evidence="11">NIES-3786</strain>
    </source>
</reference>
<evidence type="ECO:0000256" key="3">
    <source>
        <dbReference type="ARBA" id="ARBA00022741"/>
    </source>
</evidence>
<comment type="caution">
    <text evidence="11">The sequence shown here is derived from an EMBL/GenBank/DDBJ whole genome shotgun (WGS) entry which is preliminary data.</text>
</comment>
<feature type="binding site" evidence="7">
    <location>
        <position position="421"/>
    </location>
    <ligand>
        <name>ATP</name>
        <dbReference type="ChEBI" id="CHEBI:30616"/>
    </ligand>
</feature>
<evidence type="ECO:0000313" key="12">
    <source>
        <dbReference type="EMBL" id="GIM09721.1"/>
    </source>
</evidence>
<dbReference type="SMART" id="SM00220">
    <property type="entry name" value="S_TKc"/>
    <property type="match status" value="1"/>
</dbReference>
<evidence type="ECO:0000256" key="4">
    <source>
        <dbReference type="ARBA" id="ARBA00022777"/>
    </source>
</evidence>
<dbReference type="Proteomes" id="UP000722791">
    <property type="component" value="Unassembled WGS sequence"/>
</dbReference>
<accession>A0A8J4FF39</accession>
<feature type="compositionally biased region" description="Polar residues" evidence="9">
    <location>
        <begin position="63"/>
        <end position="75"/>
    </location>
</feature>
<feature type="binding site" evidence="7">
    <location>
        <begin position="520"/>
        <end position="521"/>
    </location>
    <ligand>
        <name>ATP</name>
        <dbReference type="ChEBI" id="CHEBI:30616"/>
    </ligand>
</feature>
<keyword evidence="3 7" id="KW-0547">Nucleotide-binding</keyword>
<keyword evidence="13" id="KW-1185">Reference proteome</keyword>
<keyword evidence="1" id="KW-0723">Serine/threonine-protein kinase</keyword>
<dbReference type="SUPFAM" id="SSF56112">
    <property type="entry name" value="Protein kinase-like (PK-like)"/>
    <property type="match status" value="1"/>
</dbReference>
<feature type="binding site" evidence="7">
    <location>
        <begin position="469"/>
        <end position="471"/>
    </location>
    <ligand>
        <name>ATP</name>
        <dbReference type="ChEBI" id="CHEBI:30616"/>
    </ligand>
</feature>
<evidence type="ECO:0000256" key="7">
    <source>
        <dbReference type="PIRSR" id="PIRSR630616-2"/>
    </source>
</evidence>
<dbReference type="FunFam" id="1.10.510.10:FF:000813">
    <property type="entry name" value="Aurora-like kinase"/>
    <property type="match status" value="1"/>
</dbReference>
<organism evidence="11 13">
    <name type="scientific">Volvox reticuliferus</name>
    <dbReference type="NCBI Taxonomy" id="1737510"/>
    <lineage>
        <taxon>Eukaryota</taxon>
        <taxon>Viridiplantae</taxon>
        <taxon>Chlorophyta</taxon>
        <taxon>core chlorophytes</taxon>
        <taxon>Chlorophyceae</taxon>
        <taxon>CS clade</taxon>
        <taxon>Chlamydomonadales</taxon>
        <taxon>Volvocaceae</taxon>
        <taxon>Volvox</taxon>
    </lineage>
</organism>
<dbReference type="GO" id="GO:0004674">
    <property type="term" value="F:protein serine/threonine kinase activity"/>
    <property type="evidence" value="ECO:0007669"/>
    <property type="project" value="UniProtKB-KW"/>
</dbReference>
<evidence type="ECO:0000256" key="5">
    <source>
        <dbReference type="ARBA" id="ARBA00022840"/>
    </source>
</evidence>
<dbReference type="PROSITE" id="PS00108">
    <property type="entry name" value="PROTEIN_KINASE_ST"/>
    <property type="match status" value="1"/>
</dbReference>
<dbReference type="InterPro" id="IPR000719">
    <property type="entry name" value="Prot_kinase_dom"/>
</dbReference>
<evidence type="ECO:0000256" key="6">
    <source>
        <dbReference type="PIRSR" id="PIRSR630616-1"/>
    </source>
</evidence>
<keyword evidence="5 7" id="KW-0067">ATP-binding</keyword>
<dbReference type="PROSITE" id="PS50011">
    <property type="entry name" value="PROTEIN_KINASE_DOM"/>
    <property type="match status" value="1"/>
</dbReference>
<feature type="compositionally biased region" description="Pro residues" evidence="9">
    <location>
        <begin position="210"/>
        <end position="220"/>
    </location>
</feature>
<feature type="region of interest" description="Disordered" evidence="9">
    <location>
        <begin position="677"/>
        <end position="712"/>
    </location>
</feature>
<feature type="compositionally biased region" description="Pro residues" evidence="9">
    <location>
        <begin position="302"/>
        <end position="317"/>
    </location>
</feature>
<feature type="binding site" evidence="7">
    <location>
        <position position="534"/>
    </location>
    <ligand>
        <name>ATP</name>
        <dbReference type="ChEBI" id="CHEBI:30616"/>
    </ligand>
</feature>
<feature type="cross-link" description="Glycyl lysine isopeptide (Lys-Gly) (interchain with G-Cter in SUMO2)" evidence="8">
    <location>
        <position position="518"/>
    </location>
</feature>
<feature type="region of interest" description="Disordered" evidence="9">
    <location>
        <begin position="197"/>
        <end position="222"/>
    </location>
</feature>
<dbReference type="InterPro" id="IPR030616">
    <property type="entry name" value="Aur-like"/>
</dbReference>
<feature type="compositionally biased region" description="Polar residues" evidence="9">
    <location>
        <begin position="104"/>
        <end position="130"/>
    </location>
</feature>
<evidence type="ECO:0000259" key="10">
    <source>
        <dbReference type="PROSITE" id="PS50011"/>
    </source>
</evidence>
<evidence type="ECO:0000256" key="8">
    <source>
        <dbReference type="PIRSR" id="PIRSR630616-3"/>
    </source>
</evidence>